<reference evidence="1" key="1">
    <citation type="submission" date="2020-05" db="EMBL/GenBank/DDBJ databases">
        <title>Chitinophaga laudate sp. nov., isolated from a tropical peat swamp.</title>
        <authorList>
            <person name="Goh C.B.S."/>
            <person name="Lee M.S."/>
            <person name="Parimannan S."/>
            <person name="Pasbakhsh P."/>
            <person name="Yule C.M."/>
            <person name="Rajandas H."/>
            <person name="Loke S."/>
            <person name="Croft L."/>
            <person name="Tan J.B.L."/>
        </authorList>
    </citation>
    <scope>NUCLEOTIDE SEQUENCE</scope>
    <source>
        <strain evidence="1">Mgbs1</strain>
    </source>
</reference>
<evidence type="ECO:0000313" key="1">
    <source>
        <dbReference type="EMBL" id="NSL86700.1"/>
    </source>
</evidence>
<sequence>MQAAQAQYEPMKLADMRISPWHTCPTLVYTPDLVPGKRYPLLVCFHGRSIAGKDPSKIFREGITRQIKEGRKIAAVNKKDGKRYEFIVVAPLSTSWSFYPQHTASFLDDVIKHYPVDTTRIYLTGYSAGGWSVESAKTHSPEVSRRIAACVTMSPPITEKDYRSRYKLVADANIHTWYFAGLQDGSTLGNTRVFMDSTNKYKTGLVKLTEYPGGHSGWHTFLNPSWRENGMSIYEWLLQYTTQTDKR</sequence>
<dbReference type="Proteomes" id="UP000281028">
    <property type="component" value="Unassembled WGS sequence"/>
</dbReference>
<organism evidence="1 2">
    <name type="scientific">Chitinophaga solisilvae</name>
    <dbReference type="NCBI Taxonomy" id="1233460"/>
    <lineage>
        <taxon>Bacteria</taxon>
        <taxon>Pseudomonadati</taxon>
        <taxon>Bacteroidota</taxon>
        <taxon>Chitinophagia</taxon>
        <taxon>Chitinophagales</taxon>
        <taxon>Chitinophagaceae</taxon>
        <taxon>Chitinophaga</taxon>
    </lineage>
</organism>
<comment type="caution">
    <text evidence="1">The sequence shown here is derived from an EMBL/GenBank/DDBJ whole genome shotgun (WGS) entry which is preliminary data.</text>
</comment>
<keyword evidence="2" id="KW-1185">Reference proteome</keyword>
<evidence type="ECO:0008006" key="3">
    <source>
        <dbReference type="Google" id="ProtNLM"/>
    </source>
</evidence>
<gene>
    <name evidence="1" type="ORF">ECE50_007655</name>
</gene>
<proteinExistence type="predicted"/>
<dbReference type="OrthoDB" id="9805640at2"/>
<dbReference type="SUPFAM" id="SSF53474">
    <property type="entry name" value="alpha/beta-Hydrolases"/>
    <property type="match status" value="1"/>
</dbReference>
<accession>A0A9Q5DAE7</accession>
<name>A0A9Q5DAE7_9BACT</name>
<dbReference type="EMBL" id="RIAR02000001">
    <property type="protein sequence ID" value="NSL86700.1"/>
    <property type="molecule type" value="Genomic_DNA"/>
</dbReference>
<evidence type="ECO:0000313" key="2">
    <source>
        <dbReference type="Proteomes" id="UP000281028"/>
    </source>
</evidence>
<dbReference type="Gene3D" id="3.40.50.1820">
    <property type="entry name" value="alpha/beta hydrolase"/>
    <property type="match status" value="1"/>
</dbReference>
<dbReference type="InterPro" id="IPR029058">
    <property type="entry name" value="AB_hydrolase_fold"/>
</dbReference>
<dbReference type="RefSeq" id="WP_127042917.1">
    <property type="nucleotide sequence ID" value="NZ_JAABOK010000001.1"/>
</dbReference>
<protein>
    <recommendedName>
        <fullName evidence="3">Peptidase S9 prolyl oligopeptidase catalytic domain-containing protein</fullName>
    </recommendedName>
</protein>
<dbReference type="AlphaFoldDB" id="A0A9Q5DAE7"/>